<evidence type="ECO:0000313" key="2">
    <source>
        <dbReference type="Proteomes" id="UP000203589"/>
    </source>
</evidence>
<dbReference type="RefSeq" id="WP_094033542.1">
    <property type="nucleotide sequence ID" value="NZ_CP022540.1"/>
</dbReference>
<gene>
    <name evidence="1" type="ORF">ANTHELSMS3_00552</name>
</gene>
<dbReference type="EMBL" id="CP022540">
    <property type="protein sequence ID" value="ASP19272.1"/>
    <property type="molecule type" value="Genomic_DNA"/>
</dbReference>
<protein>
    <submittedName>
        <fullName evidence="1">Uncharacterized protein</fullName>
    </submittedName>
</protein>
<dbReference type="InterPro" id="IPR011990">
    <property type="entry name" value="TPR-like_helical_dom_sf"/>
</dbReference>
<sequence length="675" mass="73406">MFTVTPIGSCRIATPLRLGHSTRGIRLNLNRSYGYCHSPAEAVQLARFLRGEVTIAADVWPLVSRSHRLETLSSETHVPSDLYVIELASAKELTIDGVSVQLNYLKSTYPDFFADPDRMQGFWDAAQAGDRARTTAFLDTAWSATDAQRADSAVLSRITLNYVTPDSLAQDIQTLGRLLPDVMFVSHVNARKPDGQTIKSRASFISLVSDGVRDAGFDLYDPTQLMAEFGQPAAIEDDSTSLAHFTTSFSTAVMDDWMARFIAPRTDAAVASGTAPAETLRAQIDAACAAGHYADATSRLSALSSKTEDHRPLGKKVHRAQKAAQARFHKELSATAETAASTLDIAAMVQEAGRLGLFETALILATDAEDRFVSLPCHVLTDVAVRAAAGGDTLSAVRFAIAACHQHGTADRAAQVLADLVVTHRTDLSGVLEPKALAKVQSYLSVADIETALTHTDAPIRTLISSRLTAVELTRIATSLAEKRGVDAAARVLAHWRDLHDMPRFRDKGLVALLDDWTEKATRLPRPLDRICALTAIQQADPRHNATREALRTARIDLVSRFRAAGKARDWTALSALATEVQAIAIPLPEYDLWRARVQFDEGDFARAIDYGSVAADKMPDRINVWVLLMRAAVKAGDTPLAAKAADRVIALSDETTYKLRTQAEAVQRKLHAEV</sequence>
<dbReference type="KEGG" id="aht:ANTHELSMS3_00552"/>
<accession>A0A222DZE5</accession>
<organism evidence="1 2">
    <name type="scientific">Antarctobacter heliothermus</name>
    <dbReference type="NCBI Taxonomy" id="74033"/>
    <lineage>
        <taxon>Bacteria</taxon>
        <taxon>Pseudomonadati</taxon>
        <taxon>Pseudomonadota</taxon>
        <taxon>Alphaproteobacteria</taxon>
        <taxon>Rhodobacterales</taxon>
        <taxon>Roseobacteraceae</taxon>
        <taxon>Antarctobacter</taxon>
    </lineage>
</organism>
<dbReference type="Proteomes" id="UP000203589">
    <property type="component" value="Chromosome"/>
</dbReference>
<dbReference type="AlphaFoldDB" id="A0A222DZE5"/>
<dbReference type="OrthoDB" id="7872805at2"/>
<evidence type="ECO:0000313" key="1">
    <source>
        <dbReference type="EMBL" id="ASP19272.1"/>
    </source>
</evidence>
<dbReference type="Gene3D" id="1.25.40.10">
    <property type="entry name" value="Tetratricopeptide repeat domain"/>
    <property type="match status" value="1"/>
</dbReference>
<name>A0A222DZE5_9RHOB</name>
<keyword evidence="2" id="KW-1185">Reference proteome</keyword>
<proteinExistence type="predicted"/>
<reference evidence="1 2" key="1">
    <citation type="submission" date="2017-07" db="EMBL/GenBank/DDBJ databases">
        <title>Genome Sequence of Antarctobacter heliothermus Strain SMS3 Isolated from a culture of the Diatom Skeletonema marinoi.</title>
        <authorList>
            <person name="Topel M."/>
            <person name="Pinder M.I.M."/>
            <person name="Johansson O.N."/>
            <person name="Kourtchenko O."/>
            <person name="Godhe A."/>
            <person name="Clarke A.K."/>
        </authorList>
    </citation>
    <scope>NUCLEOTIDE SEQUENCE [LARGE SCALE GENOMIC DNA]</scope>
    <source>
        <strain evidence="1 2">SMS3</strain>
    </source>
</reference>